<dbReference type="InterPro" id="IPR013096">
    <property type="entry name" value="Cupin_2"/>
</dbReference>
<dbReference type="Pfam" id="PF07883">
    <property type="entry name" value="Cupin_2"/>
    <property type="match status" value="1"/>
</dbReference>
<dbReference type="GO" id="GO:0046872">
    <property type="term" value="F:metal ion binding"/>
    <property type="evidence" value="ECO:0007669"/>
    <property type="project" value="UniProtKB-KW"/>
</dbReference>
<dbReference type="InterPro" id="IPR051610">
    <property type="entry name" value="GPI/OXD"/>
</dbReference>
<gene>
    <name evidence="3" type="ORF">ACPOL_6291</name>
</gene>
<dbReference type="Gene3D" id="2.60.120.10">
    <property type="entry name" value="Jelly Rolls"/>
    <property type="match status" value="1"/>
</dbReference>
<dbReference type="PANTHER" id="PTHR35848">
    <property type="entry name" value="OXALATE-BINDING PROTEIN"/>
    <property type="match status" value="1"/>
</dbReference>
<protein>
    <recommendedName>
        <fullName evidence="2">Cupin type-2 domain-containing protein</fullName>
    </recommendedName>
</protein>
<organism evidence="3 4">
    <name type="scientific">Acidisarcina polymorpha</name>
    <dbReference type="NCBI Taxonomy" id="2211140"/>
    <lineage>
        <taxon>Bacteria</taxon>
        <taxon>Pseudomonadati</taxon>
        <taxon>Acidobacteriota</taxon>
        <taxon>Terriglobia</taxon>
        <taxon>Terriglobales</taxon>
        <taxon>Acidobacteriaceae</taxon>
        <taxon>Acidisarcina</taxon>
    </lineage>
</organism>
<dbReference type="SUPFAM" id="SSF51182">
    <property type="entry name" value="RmlC-like cupins"/>
    <property type="match status" value="1"/>
</dbReference>
<feature type="domain" description="Cupin type-2" evidence="2">
    <location>
        <begin position="43"/>
        <end position="112"/>
    </location>
</feature>
<sequence length="170" mass="18661">MKPQDVVVDTNAVTMQETGHSGIQFLASPELTGSRSLAFLRGTVEGGGNIHLHAHADTECFYILEGEMEMYQDLGGKGAWQKVRQGELALIGSNVKHAWRNSSSLPCVCLIITGGDVFRYLLEVIEYRKNALQQGTPRQAMLKKIKDLATETHGWFATPEENAAIGLKFG</sequence>
<dbReference type="EMBL" id="CP030840">
    <property type="protein sequence ID" value="AXC15527.1"/>
    <property type="molecule type" value="Genomic_DNA"/>
</dbReference>
<reference evidence="3 4" key="1">
    <citation type="journal article" date="2018" name="Front. Microbiol.">
        <title>Hydrolytic Capabilities as a Key to Environmental Success: Chitinolytic and Cellulolytic Acidobacteria From Acidic Sub-arctic Soils and Boreal Peatlands.</title>
        <authorList>
            <person name="Belova S.E."/>
            <person name="Ravin N.V."/>
            <person name="Pankratov T.A."/>
            <person name="Rakitin A.L."/>
            <person name="Ivanova A.A."/>
            <person name="Beletsky A.V."/>
            <person name="Mardanov A.V."/>
            <person name="Sinninghe Damste J.S."/>
            <person name="Dedysh S.N."/>
        </authorList>
    </citation>
    <scope>NUCLEOTIDE SEQUENCE [LARGE SCALE GENOMIC DNA]</scope>
    <source>
        <strain evidence="3 4">SBC82</strain>
    </source>
</reference>
<dbReference type="InterPro" id="IPR011051">
    <property type="entry name" value="RmlC_Cupin_sf"/>
</dbReference>
<name>A0A2Z5G9L4_9BACT</name>
<dbReference type="RefSeq" id="WP_114210195.1">
    <property type="nucleotide sequence ID" value="NZ_CP030840.1"/>
</dbReference>
<dbReference type="InterPro" id="IPR014710">
    <property type="entry name" value="RmlC-like_jellyroll"/>
</dbReference>
<proteinExistence type="predicted"/>
<evidence type="ECO:0000313" key="4">
    <source>
        <dbReference type="Proteomes" id="UP000253606"/>
    </source>
</evidence>
<keyword evidence="4" id="KW-1185">Reference proteome</keyword>
<accession>A0A2Z5G9L4</accession>
<evidence type="ECO:0000256" key="1">
    <source>
        <dbReference type="ARBA" id="ARBA00022723"/>
    </source>
</evidence>
<dbReference type="AlphaFoldDB" id="A0A2Z5G9L4"/>
<keyword evidence="1" id="KW-0479">Metal-binding</keyword>
<dbReference type="PANTHER" id="PTHR35848:SF6">
    <property type="entry name" value="CUPIN TYPE-2 DOMAIN-CONTAINING PROTEIN"/>
    <property type="match status" value="1"/>
</dbReference>
<dbReference type="OrthoDB" id="118333at2"/>
<dbReference type="KEGG" id="abas:ACPOL_6291"/>
<evidence type="ECO:0000259" key="2">
    <source>
        <dbReference type="Pfam" id="PF07883"/>
    </source>
</evidence>
<dbReference type="CDD" id="cd02208">
    <property type="entry name" value="cupin_RmlC-like"/>
    <property type="match status" value="1"/>
</dbReference>
<dbReference type="Proteomes" id="UP000253606">
    <property type="component" value="Chromosome"/>
</dbReference>
<evidence type="ECO:0000313" key="3">
    <source>
        <dbReference type="EMBL" id="AXC15527.1"/>
    </source>
</evidence>